<name>A0A7H8NF55_9ACTN</name>
<feature type="transmembrane region" description="Helical" evidence="2">
    <location>
        <begin position="282"/>
        <end position="300"/>
    </location>
</feature>
<evidence type="ECO:0000256" key="2">
    <source>
        <dbReference type="SAM" id="Phobius"/>
    </source>
</evidence>
<reference evidence="4 5" key="1">
    <citation type="submission" date="2020-06" db="EMBL/GenBank/DDBJ databases">
        <title>Genome mining for natural products.</title>
        <authorList>
            <person name="Zhang B."/>
            <person name="Shi J."/>
            <person name="Ge H."/>
        </authorList>
    </citation>
    <scope>NUCLEOTIDE SEQUENCE [LARGE SCALE GENOMIC DNA]</scope>
    <source>
        <strain evidence="4 5">NA00687</strain>
    </source>
</reference>
<feature type="signal peptide" evidence="3">
    <location>
        <begin position="1"/>
        <end position="28"/>
    </location>
</feature>
<keyword evidence="3" id="KW-0732">Signal</keyword>
<feature type="chain" id="PRO_5038517183" description="LPXTG cell wall anchor domain-containing protein" evidence="3">
    <location>
        <begin position="29"/>
        <end position="311"/>
    </location>
</feature>
<organism evidence="4 5">
    <name type="scientific">Streptomyces buecherae</name>
    <dbReference type="NCBI Taxonomy" id="2763006"/>
    <lineage>
        <taxon>Bacteria</taxon>
        <taxon>Bacillati</taxon>
        <taxon>Actinomycetota</taxon>
        <taxon>Actinomycetes</taxon>
        <taxon>Kitasatosporales</taxon>
        <taxon>Streptomycetaceae</taxon>
        <taxon>Streptomyces</taxon>
    </lineage>
</organism>
<dbReference type="Proteomes" id="UP000509303">
    <property type="component" value="Chromosome"/>
</dbReference>
<evidence type="ECO:0008006" key="6">
    <source>
        <dbReference type="Google" id="ProtNLM"/>
    </source>
</evidence>
<dbReference type="AlphaFoldDB" id="A0A7H8NF55"/>
<evidence type="ECO:0000256" key="3">
    <source>
        <dbReference type="SAM" id="SignalP"/>
    </source>
</evidence>
<gene>
    <name evidence="4" type="ORF">HUT08_30115</name>
</gene>
<dbReference type="RefSeq" id="WP_176164804.1">
    <property type="nucleotide sequence ID" value="NZ_CP054929.1"/>
</dbReference>
<feature type="compositionally biased region" description="Basic and acidic residues" evidence="1">
    <location>
        <begin position="169"/>
        <end position="179"/>
    </location>
</feature>
<keyword evidence="2" id="KW-1133">Transmembrane helix</keyword>
<accession>A0A7H8NF55</accession>
<proteinExistence type="predicted"/>
<keyword evidence="2" id="KW-0472">Membrane</keyword>
<keyword evidence="2" id="KW-0812">Transmembrane</keyword>
<evidence type="ECO:0000313" key="4">
    <source>
        <dbReference type="EMBL" id="QKW53094.1"/>
    </source>
</evidence>
<evidence type="ECO:0000313" key="5">
    <source>
        <dbReference type="Proteomes" id="UP000509303"/>
    </source>
</evidence>
<evidence type="ECO:0000256" key="1">
    <source>
        <dbReference type="SAM" id="MobiDB-lite"/>
    </source>
</evidence>
<protein>
    <recommendedName>
        <fullName evidence="6">LPXTG cell wall anchor domain-containing protein</fullName>
    </recommendedName>
</protein>
<sequence>MPAPVPLRRSGARAAALVVAALATGAVAALEAPAVAAPGADVRIHDVDTPVEDPRDERTVCAFYLVAVDVPGARELAWRIAPRPNSRELPGIDGTILIDAGRGHTGPYTLPSGSYELTWTGAGEGWKATRRKAFTVACPPGDQGQPPTDDPPPAADDEARGDVPGGRQEPTEEREHPAAADEDWLTDAMRSAGASEWNRGDRGNRGNPGEKRGAVPAAERSVSHRAAADRPEAEAPPAARGPRAERAPVDPGDVPAADGRQPRGAVAAGGGGEADEGTAPPGAGTALVAGAVGLVGLVGGRRARRRSQRPA</sequence>
<feature type="compositionally biased region" description="Basic and acidic residues" evidence="1">
    <location>
        <begin position="198"/>
        <end position="213"/>
    </location>
</feature>
<keyword evidence="5" id="KW-1185">Reference proteome</keyword>
<feature type="region of interest" description="Disordered" evidence="1">
    <location>
        <begin position="136"/>
        <end position="285"/>
    </location>
</feature>
<dbReference type="EMBL" id="CP054929">
    <property type="protein sequence ID" value="QKW53094.1"/>
    <property type="molecule type" value="Genomic_DNA"/>
</dbReference>